<sequence>MRRFQLNAGLACAIVAGLLSACSPMPEFVDTTDYVPLSLAPANFVGVIDRRADFRAVYCVSEADDSANCSEQLRKFRDEGPALNVPAVDTARRGDFRIAVALGVGWDCVRELIDEPELPLNQLRDLGFDTRLLEIEGLSGSDRNAALLFAALEDELDDPRPLILVGYSKGANDIIVALEQYPQLAAHTAGFISVAGAIGGSPVADNDSGGTEQLLHFSPFGDCSEGDGLALESLSPRVRHAWLKDNLPLPVPAYSMVTAPEPARVSRALRSPYKLLGAVHPLNDGALLHWDQLLPGSTLLGYANADHWAVSVPLDMSEVPLGNFLVTNEYDRLGLWQSMLDFVIADLIANR</sequence>
<reference evidence="2 3" key="1">
    <citation type="submission" date="2019-03" db="EMBL/GenBank/DDBJ databases">
        <title>Seongchinamella monodicae gen. nov., sp. nov., a novel member of the Gammaproteobacteria isolated from a tidal mudflat of beach.</title>
        <authorList>
            <person name="Yang H.G."/>
            <person name="Kang J.W."/>
            <person name="Lee S.D."/>
        </authorList>
    </citation>
    <scope>NUCLEOTIDE SEQUENCE [LARGE SCALE GENOMIC DNA]</scope>
    <source>
        <strain evidence="2 3">GH4-78</strain>
    </source>
</reference>
<dbReference type="OrthoDB" id="8957517at2"/>
<protein>
    <submittedName>
        <fullName evidence="2">Uncharacterized protein</fullName>
    </submittedName>
</protein>
<dbReference type="Gene3D" id="3.40.50.1820">
    <property type="entry name" value="alpha/beta hydrolase"/>
    <property type="match status" value="1"/>
</dbReference>
<feature type="signal peptide" evidence="1">
    <location>
        <begin position="1"/>
        <end position="21"/>
    </location>
</feature>
<dbReference type="PROSITE" id="PS51257">
    <property type="entry name" value="PROKAR_LIPOPROTEIN"/>
    <property type="match status" value="1"/>
</dbReference>
<gene>
    <name evidence="2" type="ORF">E2F43_07065</name>
</gene>
<accession>A0A4R5LX18</accession>
<keyword evidence="3" id="KW-1185">Reference proteome</keyword>
<dbReference type="SUPFAM" id="SSF53474">
    <property type="entry name" value="alpha/beta-Hydrolases"/>
    <property type="match status" value="1"/>
</dbReference>
<evidence type="ECO:0000313" key="2">
    <source>
        <dbReference type="EMBL" id="TDG15977.1"/>
    </source>
</evidence>
<dbReference type="EMBL" id="SMSE01000001">
    <property type="protein sequence ID" value="TDG15977.1"/>
    <property type="molecule type" value="Genomic_DNA"/>
</dbReference>
<feature type="chain" id="PRO_5020719361" evidence="1">
    <location>
        <begin position="22"/>
        <end position="351"/>
    </location>
</feature>
<dbReference type="AlphaFoldDB" id="A0A4R5LX18"/>
<name>A0A4R5LX18_9GAMM</name>
<comment type="caution">
    <text evidence="2">The sequence shown here is derived from an EMBL/GenBank/DDBJ whole genome shotgun (WGS) entry which is preliminary data.</text>
</comment>
<dbReference type="InterPro" id="IPR029058">
    <property type="entry name" value="AB_hydrolase_fold"/>
</dbReference>
<evidence type="ECO:0000313" key="3">
    <source>
        <dbReference type="Proteomes" id="UP000295554"/>
    </source>
</evidence>
<organism evidence="2 3">
    <name type="scientific">Seongchinamella unica</name>
    <dbReference type="NCBI Taxonomy" id="2547392"/>
    <lineage>
        <taxon>Bacteria</taxon>
        <taxon>Pseudomonadati</taxon>
        <taxon>Pseudomonadota</taxon>
        <taxon>Gammaproteobacteria</taxon>
        <taxon>Cellvibrionales</taxon>
        <taxon>Halieaceae</taxon>
        <taxon>Seongchinamella</taxon>
    </lineage>
</organism>
<keyword evidence="1" id="KW-0732">Signal</keyword>
<evidence type="ECO:0000256" key="1">
    <source>
        <dbReference type="SAM" id="SignalP"/>
    </source>
</evidence>
<dbReference type="Proteomes" id="UP000295554">
    <property type="component" value="Unassembled WGS sequence"/>
</dbReference>
<dbReference type="RefSeq" id="WP_133210962.1">
    <property type="nucleotide sequence ID" value="NZ_SMSE01000001.1"/>
</dbReference>
<proteinExistence type="predicted"/>